<feature type="domain" description="Acyl-CoA dehydrogenase/oxidase N-terminal" evidence="7">
    <location>
        <begin position="25"/>
        <end position="70"/>
    </location>
</feature>
<dbReference type="Gene3D" id="1.20.140.10">
    <property type="entry name" value="Butyryl-CoA Dehydrogenase, subunit A, domain 3"/>
    <property type="match status" value="1"/>
</dbReference>
<dbReference type="Pfam" id="PF00441">
    <property type="entry name" value="Acyl-CoA_dh_1"/>
    <property type="match status" value="1"/>
</dbReference>
<evidence type="ECO:0000256" key="4">
    <source>
        <dbReference type="ARBA" id="ARBA00022827"/>
    </source>
</evidence>
<comment type="similarity">
    <text evidence="2">Belongs to the acyl-CoA dehydrogenase family.</text>
</comment>
<proteinExistence type="inferred from homology"/>
<dbReference type="InterPro" id="IPR037069">
    <property type="entry name" value="AcylCoA_DH/ox_N_sf"/>
</dbReference>
<name>A0A238L3R9_9RHOB</name>
<feature type="domain" description="Acyl-CoA dehydrogenase/oxidase C-terminal" evidence="6">
    <location>
        <begin position="197"/>
        <end position="335"/>
    </location>
</feature>
<dbReference type="RefSeq" id="WP_097806707.1">
    <property type="nucleotide sequence ID" value="NZ_FXYH01000022.1"/>
</dbReference>
<gene>
    <name evidence="8" type="primary">acrC_7</name>
    <name evidence="8" type="ORF">PEV8663_04286</name>
</gene>
<keyword evidence="5 8" id="KW-0560">Oxidoreductase</keyword>
<dbReference type="Pfam" id="PF02771">
    <property type="entry name" value="Acyl-CoA_dh_N"/>
    <property type="match status" value="1"/>
</dbReference>
<dbReference type="GO" id="GO:0043958">
    <property type="term" value="F:acryloyl-CoA reductase (NADH) activity"/>
    <property type="evidence" value="ECO:0007669"/>
    <property type="project" value="UniProtKB-EC"/>
</dbReference>
<reference evidence="8 9" key="1">
    <citation type="submission" date="2017-05" db="EMBL/GenBank/DDBJ databases">
        <authorList>
            <person name="Song R."/>
            <person name="Chenine A.L."/>
            <person name="Ruprecht R.M."/>
        </authorList>
    </citation>
    <scope>NUCLEOTIDE SEQUENCE [LARGE SCALE GENOMIC DNA]</scope>
    <source>
        <strain evidence="8 9">CECT 8663</strain>
    </source>
</reference>
<dbReference type="EMBL" id="FXYH01000022">
    <property type="protein sequence ID" value="SMX49669.1"/>
    <property type="molecule type" value="Genomic_DNA"/>
</dbReference>
<comment type="cofactor">
    <cofactor evidence="1">
        <name>FAD</name>
        <dbReference type="ChEBI" id="CHEBI:57692"/>
    </cofactor>
</comment>
<evidence type="ECO:0000313" key="8">
    <source>
        <dbReference type="EMBL" id="SMX49669.1"/>
    </source>
</evidence>
<evidence type="ECO:0000256" key="5">
    <source>
        <dbReference type="ARBA" id="ARBA00023002"/>
    </source>
</evidence>
<evidence type="ECO:0000256" key="3">
    <source>
        <dbReference type="ARBA" id="ARBA00022630"/>
    </source>
</evidence>
<dbReference type="InterPro" id="IPR046373">
    <property type="entry name" value="Acyl-CoA_Oxase/DH_mid-dom_sf"/>
</dbReference>
<dbReference type="EC" id="1.3.1.95" evidence="8"/>
<dbReference type="PANTHER" id="PTHR43884:SF20">
    <property type="entry name" value="ACYL-COA DEHYDROGENASE FADE28"/>
    <property type="match status" value="1"/>
</dbReference>
<evidence type="ECO:0000259" key="7">
    <source>
        <dbReference type="Pfam" id="PF02771"/>
    </source>
</evidence>
<dbReference type="Gene3D" id="2.40.110.10">
    <property type="entry name" value="Butyryl-CoA Dehydrogenase, subunit A, domain 2"/>
    <property type="match status" value="1"/>
</dbReference>
<dbReference type="InterPro" id="IPR009100">
    <property type="entry name" value="AcylCoA_DH/oxidase_NM_dom_sf"/>
</dbReference>
<dbReference type="GO" id="GO:0003995">
    <property type="term" value="F:acyl-CoA dehydrogenase activity"/>
    <property type="evidence" value="ECO:0007669"/>
    <property type="project" value="TreeGrafter"/>
</dbReference>
<evidence type="ECO:0000256" key="1">
    <source>
        <dbReference type="ARBA" id="ARBA00001974"/>
    </source>
</evidence>
<dbReference type="InterPro" id="IPR009075">
    <property type="entry name" value="AcylCo_DH/oxidase_C"/>
</dbReference>
<keyword evidence="9" id="KW-1185">Reference proteome</keyword>
<evidence type="ECO:0000256" key="2">
    <source>
        <dbReference type="ARBA" id="ARBA00009347"/>
    </source>
</evidence>
<evidence type="ECO:0000259" key="6">
    <source>
        <dbReference type="Pfam" id="PF00441"/>
    </source>
</evidence>
<dbReference type="Proteomes" id="UP000220836">
    <property type="component" value="Unassembled WGS sequence"/>
</dbReference>
<dbReference type="InterPro" id="IPR036250">
    <property type="entry name" value="AcylCo_DH-like_C"/>
</dbReference>
<dbReference type="PANTHER" id="PTHR43884">
    <property type="entry name" value="ACYL-COA DEHYDROGENASE"/>
    <property type="match status" value="1"/>
</dbReference>
<accession>A0A238L3R9</accession>
<dbReference type="SUPFAM" id="SSF47203">
    <property type="entry name" value="Acyl-CoA dehydrogenase C-terminal domain-like"/>
    <property type="match status" value="1"/>
</dbReference>
<organism evidence="8 9">
    <name type="scientific">Pelagimonas varians</name>
    <dbReference type="NCBI Taxonomy" id="696760"/>
    <lineage>
        <taxon>Bacteria</taxon>
        <taxon>Pseudomonadati</taxon>
        <taxon>Pseudomonadota</taxon>
        <taxon>Alphaproteobacteria</taxon>
        <taxon>Rhodobacterales</taxon>
        <taxon>Roseobacteraceae</taxon>
        <taxon>Pelagimonas</taxon>
    </lineage>
</organism>
<dbReference type="GO" id="GO:0050660">
    <property type="term" value="F:flavin adenine dinucleotide binding"/>
    <property type="evidence" value="ECO:0007669"/>
    <property type="project" value="InterPro"/>
</dbReference>
<sequence length="347" mass="36822">MNFELTEERQMLQDSLRRYLAGASGDVWAGLADLGVIGALFPEEKGGYGGAGFDLAVVFEELGRADLDVPLIDNALLPGLLMTAAGQDVEPLIAGGQKIAVAHGETAARYDLNWVETRADGDLLTGEKCVVVGGEAADVLIVSARHSGTADVQDGIGLWLVERDAPGLRLQGYEIAQGGRAAEVSLTDTPGTPLMTEGYAAIVQAMAAATLAEMAQTLGAMDVAVAMTQEYLTTRKQFGRPIGSFQALSHRLVDVMVAVEQARSMVILAAAHLEAEEPVRGRHISAAKNLIGRSGRLVAEECIQMHGGIGMTEEYALGRYAKRIVMADHRFGDTDHHLEQFIALGAA</sequence>
<dbReference type="OrthoDB" id="7328575at2"/>
<keyword evidence="3" id="KW-0285">Flavoprotein</keyword>
<dbReference type="SUPFAM" id="SSF56645">
    <property type="entry name" value="Acyl-CoA dehydrogenase NM domain-like"/>
    <property type="match status" value="1"/>
</dbReference>
<dbReference type="Gene3D" id="1.10.540.10">
    <property type="entry name" value="Acyl-CoA dehydrogenase/oxidase, N-terminal domain"/>
    <property type="match status" value="1"/>
</dbReference>
<protein>
    <submittedName>
        <fullName evidence="8">Acryloyl-CoA reductase (NADH)</fullName>
        <ecNumber evidence="8">1.3.1.95</ecNumber>
    </submittedName>
</protein>
<evidence type="ECO:0000313" key="9">
    <source>
        <dbReference type="Proteomes" id="UP000220836"/>
    </source>
</evidence>
<dbReference type="AlphaFoldDB" id="A0A238L3R9"/>
<dbReference type="InterPro" id="IPR013786">
    <property type="entry name" value="AcylCoA_DH/ox_N"/>
</dbReference>
<dbReference type="CDD" id="cd00567">
    <property type="entry name" value="ACAD"/>
    <property type="match status" value="1"/>
</dbReference>
<keyword evidence="4" id="KW-0274">FAD</keyword>